<keyword evidence="2" id="KW-1185">Reference proteome</keyword>
<sequence length="177" mass="19834">MINQVFRSHGLPTNIVSDRGLQFVSVFWKEFCHILGATVSLSSGYHPESNGQTERLNQELETCLRYLVSQNQTTWSDYLTWIEYAHNALPTAATGLSPFHVVYGYQPPLFPVNEEEVTVPSAHAMARRCRKPGSQNAKPDALSHLYEPDPTAKGPETILPPDRVVGAVTWQIEKDVQ</sequence>
<gene>
    <name evidence="1" type="ORF">L3Q82_002949</name>
</gene>
<reference evidence="1" key="1">
    <citation type="submission" date="2022-04" db="EMBL/GenBank/DDBJ databases">
        <title>Jade perch genome.</title>
        <authorList>
            <person name="Chao B."/>
        </authorList>
    </citation>
    <scope>NUCLEOTIDE SEQUENCE</scope>
    <source>
        <strain evidence="1">CB-2022</strain>
    </source>
</reference>
<evidence type="ECO:0000313" key="2">
    <source>
        <dbReference type="Proteomes" id="UP000831701"/>
    </source>
</evidence>
<proteinExistence type="predicted"/>
<dbReference type="EMBL" id="CM041547">
    <property type="protein sequence ID" value="KAI3359441.1"/>
    <property type="molecule type" value="Genomic_DNA"/>
</dbReference>
<name>A0ACB8VV16_9TELE</name>
<protein>
    <submittedName>
        <fullName evidence="1">Uncharacterized protein</fullName>
    </submittedName>
</protein>
<accession>A0ACB8VV16</accession>
<organism evidence="1 2">
    <name type="scientific">Scortum barcoo</name>
    <name type="common">barcoo grunter</name>
    <dbReference type="NCBI Taxonomy" id="214431"/>
    <lineage>
        <taxon>Eukaryota</taxon>
        <taxon>Metazoa</taxon>
        <taxon>Chordata</taxon>
        <taxon>Craniata</taxon>
        <taxon>Vertebrata</taxon>
        <taxon>Euteleostomi</taxon>
        <taxon>Actinopterygii</taxon>
        <taxon>Neopterygii</taxon>
        <taxon>Teleostei</taxon>
        <taxon>Neoteleostei</taxon>
        <taxon>Acanthomorphata</taxon>
        <taxon>Eupercaria</taxon>
        <taxon>Centrarchiformes</taxon>
        <taxon>Terapontoidei</taxon>
        <taxon>Terapontidae</taxon>
        <taxon>Scortum</taxon>
    </lineage>
</organism>
<dbReference type="Proteomes" id="UP000831701">
    <property type="component" value="Chromosome 17"/>
</dbReference>
<comment type="caution">
    <text evidence="1">The sequence shown here is derived from an EMBL/GenBank/DDBJ whole genome shotgun (WGS) entry which is preliminary data.</text>
</comment>
<evidence type="ECO:0000313" key="1">
    <source>
        <dbReference type="EMBL" id="KAI3359441.1"/>
    </source>
</evidence>